<reference evidence="1" key="1">
    <citation type="journal article" date="2021" name="Proc. Natl. Acad. Sci. U.S.A.">
        <title>A Catalog of Tens of Thousands of Viruses from Human Metagenomes Reveals Hidden Associations with Chronic Diseases.</title>
        <authorList>
            <person name="Tisza M.J."/>
            <person name="Buck C.B."/>
        </authorList>
    </citation>
    <scope>NUCLEOTIDE SEQUENCE</scope>
    <source>
        <strain evidence="1">Ctn3M15</strain>
    </source>
</reference>
<dbReference type="InterPro" id="IPR010265">
    <property type="entry name" value="Phage_lambda_TipM"/>
</dbReference>
<protein>
    <submittedName>
        <fullName evidence="1">Minor tail protein</fullName>
    </submittedName>
</protein>
<accession>A0A8S5RL54</accession>
<proteinExistence type="predicted"/>
<organism evidence="1">
    <name type="scientific">virus sp. ctn3M15</name>
    <dbReference type="NCBI Taxonomy" id="2825821"/>
    <lineage>
        <taxon>Viruses</taxon>
    </lineage>
</organism>
<name>A0A8S5RL54_9VIRU</name>
<dbReference type="EMBL" id="BK059116">
    <property type="protein sequence ID" value="DAE32087.1"/>
    <property type="molecule type" value="Genomic_DNA"/>
</dbReference>
<dbReference type="Pfam" id="PF05939">
    <property type="entry name" value="Phage_min_tail"/>
    <property type="match status" value="1"/>
</dbReference>
<evidence type="ECO:0000313" key="1">
    <source>
        <dbReference type="EMBL" id="DAE32087.1"/>
    </source>
</evidence>
<sequence>MAKVFKWQVTSESTAKHTFNVRSVKFGDGYEQRQKLTLKPKMQTWQIRLAGKKPLISEIKGFFDSCGGVEPFYWTPPGRERLLVKVVEYTETPKGGKVYELSAEFEEVMA</sequence>